<dbReference type="InterPro" id="IPR051839">
    <property type="entry name" value="RD_transcriptional_regulator"/>
</dbReference>
<evidence type="ECO:0000313" key="3">
    <source>
        <dbReference type="EMBL" id="KQL55036.1"/>
    </source>
</evidence>
<name>A0A0Q3T8F7_9BACI</name>
<dbReference type="PATRIC" id="fig|157838.3.peg.3765"/>
<organism evidence="2 4">
    <name type="scientific">Heyndrickxia shackletonii</name>
    <dbReference type="NCBI Taxonomy" id="157838"/>
    <lineage>
        <taxon>Bacteria</taxon>
        <taxon>Bacillati</taxon>
        <taxon>Bacillota</taxon>
        <taxon>Bacilli</taxon>
        <taxon>Bacillales</taxon>
        <taxon>Bacillaceae</taxon>
        <taxon>Heyndrickxia</taxon>
    </lineage>
</organism>
<comment type="caution">
    <text evidence="2">The sequence shown here is derived from an EMBL/GenBank/DDBJ whole genome shotgun (WGS) entry which is preliminary data.</text>
</comment>
<dbReference type="InterPro" id="IPR009057">
    <property type="entry name" value="Homeodomain-like_sf"/>
</dbReference>
<reference evidence="2 4" key="1">
    <citation type="submission" date="2015-09" db="EMBL/GenBank/DDBJ databases">
        <title>Genome sequencing project for genomic taxonomy and phylogenomics of Bacillus-like bacteria.</title>
        <authorList>
            <person name="Liu B."/>
            <person name="Wang J."/>
            <person name="Zhu Y."/>
            <person name="Liu G."/>
            <person name="Chen Q."/>
            <person name="Chen Z."/>
            <person name="Lan J."/>
            <person name="Che J."/>
            <person name="Ge C."/>
            <person name="Shi H."/>
            <person name="Pan Z."/>
            <person name="Liu X."/>
        </authorList>
    </citation>
    <scope>NUCLEOTIDE SEQUENCE [LARGE SCALE GENOMIC DNA]</scope>
    <source>
        <strain evidence="2 4">LMG 18435</strain>
    </source>
</reference>
<dbReference type="Pfam" id="PF01527">
    <property type="entry name" value="HTH_Tnp_1"/>
    <property type="match status" value="1"/>
</dbReference>
<proteinExistence type="predicted"/>
<dbReference type="STRING" id="157838.AN964_17010"/>
<keyword evidence="4" id="KW-1185">Reference proteome</keyword>
<protein>
    <submittedName>
        <fullName evidence="2">Transposase</fullName>
    </submittedName>
</protein>
<dbReference type="GO" id="GO:0003677">
    <property type="term" value="F:DNA binding"/>
    <property type="evidence" value="ECO:0007669"/>
    <property type="project" value="InterPro"/>
</dbReference>
<evidence type="ECO:0000313" key="4">
    <source>
        <dbReference type="Proteomes" id="UP000051888"/>
    </source>
</evidence>
<dbReference type="GO" id="GO:0004803">
    <property type="term" value="F:transposase activity"/>
    <property type="evidence" value="ECO:0007669"/>
    <property type="project" value="InterPro"/>
</dbReference>
<dbReference type="GO" id="GO:0006313">
    <property type="term" value="P:DNA transposition"/>
    <property type="evidence" value="ECO:0007669"/>
    <property type="project" value="InterPro"/>
</dbReference>
<gene>
    <name evidence="3" type="ORF">AN964_17010</name>
    <name evidence="2" type="ORF">AN964_25200</name>
</gene>
<dbReference type="EMBL" id="LJJC01000004">
    <property type="protein sequence ID" value="KQL55036.1"/>
    <property type="molecule type" value="Genomic_DNA"/>
</dbReference>
<evidence type="ECO:0000313" key="2">
    <source>
        <dbReference type="EMBL" id="KQL50248.1"/>
    </source>
</evidence>
<dbReference type="Proteomes" id="UP000051888">
    <property type="component" value="Unassembled WGS sequence"/>
</dbReference>
<sequence length="97" mass="11292">MARGNGNRYEEAFKIETVKYINENHKSVAQVAREVGVNENTLYSWLKKYGQQPEIKAVKSFSSESAELRALQKEIRDLQEENEILKKAMHYFAKSPR</sequence>
<dbReference type="PANTHER" id="PTHR33215:SF13">
    <property type="entry name" value="PROTEIN DISTAL ANTENNA"/>
    <property type="match status" value="1"/>
</dbReference>
<evidence type="ECO:0000256" key="1">
    <source>
        <dbReference type="SAM" id="Coils"/>
    </source>
</evidence>
<feature type="coiled-coil region" evidence="1">
    <location>
        <begin position="61"/>
        <end position="88"/>
    </location>
</feature>
<dbReference type="InterPro" id="IPR002514">
    <property type="entry name" value="Transposase_8"/>
</dbReference>
<dbReference type="AlphaFoldDB" id="A0A0Q3T8F7"/>
<accession>A0A0Q3T8F7</accession>
<dbReference type="EMBL" id="LJJC01000018">
    <property type="protein sequence ID" value="KQL50248.1"/>
    <property type="molecule type" value="Genomic_DNA"/>
</dbReference>
<dbReference type="PANTHER" id="PTHR33215">
    <property type="entry name" value="PROTEIN DISTAL ANTENNA"/>
    <property type="match status" value="1"/>
</dbReference>
<keyword evidence="1" id="KW-0175">Coiled coil</keyword>
<dbReference type="Gene3D" id="1.10.10.60">
    <property type="entry name" value="Homeodomain-like"/>
    <property type="match status" value="1"/>
</dbReference>
<dbReference type="SUPFAM" id="SSF46689">
    <property type="entry name" value="Homeodomain-like"/>
    <property type="match status" value="1"/>
</dbReference>